<gene>
    <name evidence="1" type="ORF">BaRGS_00029219</name>
</gene>
<evidence type="ECO:0000313" key="2">
    <source>
        <dbReference type="Proteomes" id="UP001519460"/>
    </source>
</evidence>
<comment type="caution">
    <text evidence="1">The sequence shown here is derived from an EMBL/GenBank/DDBJ whole genome shotgun (WGS) entry which is preliminary data.</text>
</comment>
<dbReference type="Proteomes" id="UP001519460">
    <property type="component" value="Unassembled WGS sequence"/>
</dbReference>
<keyword evidence="2" id="KW-1185">Reference proteome</keyword>
<sequence>MVEQILEECFGEDAFPIGALVQLKLIGRDRCTQNSVTKSVILTIKEGRQGKEPLTWGTVKNYLSAFSHFLDFLEACYCSHNLDVKGMRNVLKGIVRSVNKFVAEEGQRRKLKCREKVIPAELMSKYFEHKIAHTLLKDMKKRGKIQNGKFHAETRERESVRNHICSYFPDHVWFAYVYLAVCPSTHTPDMYISLQGMIVLAFPLTQKSSYLLQT</sequence>
<reference evidence="1 2" key="1">
    <citation type="journal article" date="2023" name="Sci. Data">
        <title>Genome assembly of the Korean intertidal mud-creeper Batillaria attramentaria.</title>
        <authorList>
            <person name="Patra A.K."/>
            <person name="Ho P.T."/>
            <person name="Jun S."/>
            <person name="Lee S.J."/>
            <person name="Kim Y."/>
            <person name="Won Y.J."/>
        </authorList>
    </citation>
    <scope>NUCLEOTIDE SEQUENCE [LARGE SCALE GENOMIC DNA]</scope>
    <source>
        <strain evidence="1">Wonlab-2016</strain>
    </source>
</reference>
<dbReference type="EMBL" id="JACVVK020000301">
    <property type="protein sequence ID" value="KAK7479502.1"/>
    <property type="molecule type" value="Genomic_DNA"/>
</dbReference>
<name>A0ABD0JWZ3_9CAEN</name>
<protein>
    <submittedName>
        <fullName evidence="1">Uncharacterized protein</fullName>
    </submittedName>
</protein>
<evidence type="ECO:0000313" key="1">
    <source>
        <dbReference type="EMBL" id="KAK7479502.1"/>
    </source>
</evidence>
<proteinExistence type="predicted"/>
<dbReference type="AlphaFoldDB" id="A0ABD0JWZ3"/>
<organism evidence="1 2">
    <name type="scientific">Batillaria attramentaria</name>
    <dbReference type="NCBI Taxonomy" id="370345"/>
    <lineage>
        <taxon>Eukaryota</taxon>
        <taxon>Metazoa</taxon>
        <taxon>Spiralia</taxon>
        <taxon>Lophotrochozoa</taxon>
        <taxon>Mollusca</taxon>
        <taxon>Gastropoda</taxon>
        <taxon>Caenogastropoda</taxon>
        <taxon>Sorbeoconcha</taxon>
        <taxon>Cerithioidea</taxon>
        <taxon>Batillariidae</taxon>
        <taxon>Batillaria</taxon>
    </lineage>
</organism>
<accession>A0ABD0JWZ3</accession>